<accession>A0ABS7B867</accession>
<evidence type="ECO:0000256" key="1">
    <source>
        <dbReference type="SAM" id="MobiDB-lite"/>
    </source>
</evidence>
<comment type="caution">
    <text evidence="2">The sequence shown here is derived from an EMBL/GenBank/DDBJ whole genome shotgun (WGS) entry which is preliminary data.</text>
</comment>
<sequence>MTRPDRDLDVQNLLDLLWMARLMRGAPGDAATVPAGIDGDEDTTAPNSEAVPEPTTGETTPPPSGGASPVPPRPPVPAPATITGSVVIPSPAAAGGGVAGGGRRVGLRRPAPATETTVTSRSLRPLRRRVPRPGRIVLDEEATARASAETGWPIVVTRAHTERWLDLALVVDDSPSMVLWRETVDTFQRVMRRAGVFRDVRVWRLTADGPDGSPTLVTAAGRVHKPSELHDPVGRRLIALVTDGIDDRWRRGATAEMLQRWSADNPVVTFQALPKSLWRRTALPPESALPRQHRPGIWRSAPPDTSVDGAWVPVIPIDDGDIRRWITTMVSLRPAAAPMDFLPVGYLPLSDESDDVYGDYDLVPESPVERVAGFRAEVTPTAFDLARHLAAVPVTLPVARAVQRAWLPESDRGHLVEVLFSGLLERAAPPVDDPDEVLYEFLPGVRHELLRTNDREQTFKILGRLAEDAESLPTRRFGTVDLFELAEAPGGYLAEFPDSRLLAEVAVAVLGGFGGVLADAATRLETVLHDSAPELHQTTVVNEPLPDLLTEVPPALVAGMAILDPLVAAPLFQESLPFTFSRTWDMPQNAFTRLVIDAPVLPEQDSARLRESGALLALSEVRTARPVTGYLTVESRTEWQHRHGVAGQGTASMIIHFKGVYKY</sequence>
<reference evidence="2 3" key="1">
    <citation type="journal article" date="2013" name="Antonie Van Leeuwenhoek">
        <title>Actinoplanes hulinensis sp. nov., a novel actinomycete isolated from soybean root (Glycine max (L.) Merr).</title>
        <authorList>
            <person name="Shen Y."/>
            <person name="Liu C."/>
            <person name="Wang X."/>
            <person name="Zhao J."/>
            <person name="Jia F."/>
            <person name="Zhang Y."/>
            <person name="Wang L."/>
            <person name="Yang D."/>
            <person name="Xiang W."/>
        </authorList>
    </citation>
    <scope>NUCLEOTIDE SEQUENCE [LARGE SCALE GENOMIC DNA]</scope>
    <source>
        <strain evidence="2 3">NEAU-M9</strain>
    </source>
</reference>
<feature type="compositionally biased region" description="Low complexity" evidence="1">
    <location>
        <begin position="108"/>
        <end position="118"/>
    </location>
</feature>
<feature type="compositionally biased region" description="Gly residues" evidence="1">
    <location>
        <begin position="94"/>
        <end position="104"/>
    </location>
</feature>
<organism evidence="2 3">
    <name type="scientific">Actinoplanes hulinensis</name>
    <dbReference type="NCBI Taxonomy" id="1144547"/>
    <lineage>
        <taxon>Bacteria</taxon>
        <taxon>Bacillati</taxon>
        <taxon>Actinomycetota</taxon>
        <taxon>Actinomycetes</taxon>
        <taxon>Micromonosporales</taxon>
        <taxon>Micromonosporaceae</taxon>
        <taxon>Actinoplanes</taxon>
    </lineage>
</organism>
<gene>
    <name evidence="2" type="ORF">KZ829_25985</name>
</gene>
<evidence type="ECO:0000313" key="3">
    <source>
        <dbReference type="Proteomes" id="UP001519863"/>
    </source>
</evidence>
<feature type="region of interest" description="Disordered" evidence="1">
    <location>
        <begin position="31"/>
        <end position="118"/>
    </location>
</feature>
<feature type="compositionally biased region" description="Low complexity" evidence="1">
    <location>
        <begin position="49"/>
        <end position="59"/>
    </location>
</feature>
<protein>
    <submittedName>
        <fullName evidence="2">Uncharacterized protein</fullName>
    </submittedName>
</protein>
<evidence type="ECO:0000313" key="2">
    <source>
        <dbReference type="EMBL" id="MBW6437190.1"/>
    </source>
</evidence>
<dbReference type="InterPro" id="IPR047738">
    <property type="entry name" value="SAV_2336-like_N"/>
</dbReference>
<dbReference type="EMBL" id="JAHXZI010000014">
    <property type="protein sequence ID" value="MBW6437190.1"/>
    <property type="molecule type" value="Genomic_DNA"/>
</dbReference>
<feature type="compositionally biased region" description="Pro residues" evidence="1">
    <location>
        <begin position="60"/>
        <end position="78"/>
    </location>
</feature>
<name>A0ABS7B867_9ACTN</name>
<keyword evidence="3" id="KW-1185">Reference proteome</keyword>
<dbReference type="NCBIfam" id="NF041121">
    <property type="entry name" value="SAV_2336_NTERM"/>
    <property type="match status" value="1"/>
</dbReference>
<dbReference type="Proteomes" id="UP001519863">
    <property type="component" value="Unassembled WGS sequence"/>
</dbReference>
<proteinExistence type="predicted"/>
<dbReference type="RefSeq" id="WP_220146529.1">
    <property type="nucleotide sequence ID" value="NZ_JAHXZI010000014.1"/>
</dbReference>